<dbReference type="AlphaFoldDB" id="A0A2K1PGJ0"/>
<dbReference type="Pfam" id="PF11738">
    <property type="entry name" value="DUF3298"/>
    <property type="match status" value="1"/>
</dbReference>
<dbReference type="OrthoDB" id="5637at2"/>
<name>A0A2K1PGJ0_9BACT</name>
<accession>A0A2K1PGJ0</accession>
<comment type="caution">
    <text evidence="2">The sequence shown here is derived from an EMBL/GenBank/DDBJ whole genome shotgun (WGS) entry which is preliminary data.</text>
</comment>
<organism evidence="2 3">
    <name type="scientific">Petrotoga miotherma DSM 10691</name>
    <dbReference type="NCBI Taxonomy" id="1434326"/>
    <lineage>
        <taxon>Bacteria</taxon>
        <taxon>Thermotogati</taxon>
        <taxon>Thermotogota</taxon>
        <taxon>Thermotogae</taxon>
        <taxon>Petrotogales</taxon>
        <taxon>Petrotogaceae</taxon>
        <taxon>Petrotoga</taxon>
    </lineage>
</organism>
<gene>
    <name evidence="2" type="ORF">X928_01970</name>
</gene>
<dbReference type="Gene3D" id="3.30.565.40">
    <property type="entry name" value="Fervidobacterium nodosum Rt17-B1 like"/>
    <property type="match status" value="1"/>
</dbReference>
<dbReference type="Gene3D" id="3.90.640.20">
    <property type="entry name" value="Heat-shock cognate protein, ATPase"/>
    <property type="match status" value="1"/>
</dbReference>
<dbReference type="RefSeq" id="WP_103078222.1">
    <property type="nucleotide sequence ID" value="NZ_AZRM01000010.1"/>
</dbReference>
<proteinExistence type="predicted"/>
<evidence type="ECO:0000313" key="2">
    <source>
        <dbReference type="EMBL" id="PNS01777.1"/>
    </source>
</evidence>
<dbReference type="Proteomes" id="UP000236199">
    <property type="component" value="Unassembled WGS sequence"/>
</dbReference>
<evidence type="ECO:0000313" key="3">
    <source>
        <dbReference type="Proteomes" id="UP000236199"/>
    </source>
</evidence>
<feature type="domain" description="DUF3298" evidence="1">
    <location>
        <begin position="155"/>
        <end position="219"/>
    </location>
</feature>
<dbReference type="InterPro" id="IPR037126">
    <property type="entry name" value="PdaC/RsiV-like_sf"/>
</dbReference>
<dbReference type="EMBL" id="AZRM01000010">
    <property type="protein sequence ID" value="PNS01777.1"/>
    <property type="molecule type" value="Genomic_DNA"/>
</dbReference>
<sequence>MKKFLSIFLLLILFSITLYSIEYITLTSELTENLSGRVSIPFFYGTKDAPSAFLLNSYLAKDVEDFLSEYLDESYNFRNSTEDSKGPYVEVIIESEVGFVSDSFVSFYADYFSFVYLQAHPMTTRETYNYDLTLSKFLNLYDFLDLYSEDTGESFKIIKETIIEEINSDPKIYFNVDETLDTIGYDRDYYITNEDLVIIYQLYEIAPYSSGIREFKIPLKELGIEIQ</sequence>
<keyword evidence="3" id="KW-1185">Reference proteome</keyword>
<reference evidence="2 3" key="1">
    <citation type="submission" date="2013-12" db="EMBL/GenBank/DDBJ databases">
        <title>Comparative genomics of Petrotoga isolates.</title>
        <authorList>
            <person name="Nesbo C.L."/>
            <person name="Charchuk R."/>
            <person name="Chow K."/>
        </authorList>
    </citation>
    <scope>NUCLEOTIDE SEQUENCE [LARGE SCALE GENOMIC DNA]</scope>
    <source>
        <strain evidence="2 3">DSM 10691</strain>
    </source>
</reference>
<evidence type="ECO:0000259" key="1">
    <source>
        <dbReference type="Pfam" id="PF11738"/>
    </source>
</evidence>
<protein>
    <recommendedName>
        <fullName evidence="1">DUF3298 domain-containing protein</fullName>
    </recommendedName>
</protein>
<dbReference type="InterPro" id="IPR021729">
    <property type="entry name" value="DUF3298"/>
</dbReference>